<name>A0A537J021_9BACT</name>
<protein>
    <submittedName>
        <fullName evidence="1">Uncharacterized protein</fullName>
    </submittedName>
</protein>
<dbReference type="EMBL" id="VBAP01000009">
    <property type="protein sequence ID" value="TMI76873.1"/>
    <property type="molecule type" value="Genomic_DNA"/>
</dbReference>
<comment type="caution">
    <text evidence="1">The sequence shown here is derived from an EMBL/GenBank/DDBJ whole genome shotgun (WGS) entry which is preliminary data.</text>
</comment>
<proteinExistence type="predicted"/>
<evidence type="ECO:0000313" key="2">
    <source>
        <dbReference type="Proteomes" id="UP000318834"/>
    </source>
</evidence>
<dbReference type="Proteomes" id="UP000318834">
    <property type="component" value="Unassembled WGS sequence"/>
</dbReference>
<accession>A0A537J021</accession>
<dbReference type="AlphaFoldDB" id="A0A537J021"/>
<organism evidence="1 2">
    <name type="scientific">Candidatus Segetimicrobium genomatis</name>
    <dbReference type="NCBI Taxonomy" id="2569760"/>
    <lineage>
        <taxon>Bacteria</taxon>
        <taxon>Bacillati</taxon>
        <taxon>Candidatus Sysuimicrobiota</taxon>
        <taxon>Candidatus Sysuimicrobiia</taxon>
        <taxon>Candidatus Sysuimicrobiales</taxon>
        <taxon>Candidatus Segetimicrobiaceae</taxon>
        <taxon>Candidatus Segetimicrobium</taxon>
    </lineage>
</organism>
<reference evidence="1 2" key="1">
    <citation type="journal article" date="2019" name="Nat. Microbiol.">
        <title>Mediterranean grassland soil C-N compound turnover is dependent on rainfall and depth, and is mediated by genomically divergent microorganisms.</title>
        <authorList>
            <person name="Diamond S."/>
            <person name="Andeer P.F."/>
            <person name="Li Z."/>
            <person name="Crits-Christoph A."/>
            <person name="Burstein D."/>
            <person name="Anantharaman K."/>
            <person name="Lane K.R."/>
            <person name="Thomas B.C."/>
            <person name="Pan C."/>
            <person name="Northen T.R."/>
            <person name="Banfield J.F."/>
        </authorList>
    </citation>
    <scope>NUCLEOTIDE SEQUENCE [LARGE SCALE GENOMIC DNA]</scope>
    <source>
        <strain evidence="1">NP_8</strain>
    </source>
</reference>
<sequence length="217" mass="23021">MAETAGHGSQAEAAEGVVRKLRGVQSVRVETDDAGAIRIVHILGGPDRSPKVIAVDVVSALAAELGVQLEPRQVRVAAQQRSEQAASVEQARLKFVGLTVSALRNAAEVKVHLEDQGLVYEGISSGPNATRNRLDLVAEATLRALELYLRATGLFLLDGVTLSTIGSHEVVVVVVSLAGREEETLAGSSLVRDDPREAVVRAILDATNRPVSWLLGR</sequence>
<evidence type="ECO:0000313" key="1">
    <source>
        <dbReference type="EMBL" id="TMI76873.1"/>
    </source>
</evidence>
<gene>
    <name evidence="1" type="ORF">E6H05_02395</name>
</gene>